<comment type="caution">
    <text evidence="1">The sequence shown here is derived from an EMBL/GenBank/DDBJ whole genome shotgun (WGS) entry which is preliminary data.</text>
</comment>
<evidence type="ECO:0000313" key="1">
    <source>
        <dbReference type="EMBL" id="MDX5985957.1"/>
    </source>
</evidence>
<dbReference type="PANTHER" id="PTHR34849:SF3">
    <property type="entry name" value="SSR2962 PROTEIN"/>
    <property type="match status" value="1"/>
</dbReference>
<dbReference type="InterPro" id="IPR036388">
    <property type="entry name" value="WH-like_DNA-bd_sf"/>
</dbReference>
<dbReference type="InterPro" id="IPR007367">
    <property type="entry name" value="DUF433"/>
</dbReference>
<dbReference type="Pfam" id="PF04255">
    <property type="entry name" value="DUF433"/>
    <property type="match status" value="1"/>
</dbReference>
<reference evidence="1 2" key="1">
    <citation type="submission" date="2023-11" db="EMBL/GenBank/DDBJ databases">
        <title>MicrobeMod: A computational toolkit for identifying prokaryotic methylation and restriction-modification with nanopore sequencing.</title>
        <authorList>
            <person name="Crits-Christoph A."/>
            <person name="Kang S.C."/>
            <person name="Lee H."/>
            <person name="Ostrov N."/>
        </authorList>
    </citation>
    <scope>NUCLEOTIDE SEQUENCE [LARGE SCALE GENOMIC DNA]</scope>
    <source>
        <strain evidence="1 2">ATCC 14820</strain>
    </source>
</reference>
<dbReference type="Gene3D" id="1.10.10.10">
    <property type="entry name" value="Winged helix-like DNA-binding domain superfamily/Winged helix DNA-binding domain"/>
    <property type="match status" value="1"/>
</dbReference>
<name>A0ABU4PRX7_9SPHN</name>
<dbReference type="RefSeq" id="WP_029622945.1">
    <property type="nucleotide sequence ID" value="NZ_JAWXXV010000001.1"/>
</dbReference>
<keyword evidence="2" id="KW-1185">Reference proteome</keyword>
<dbReference type="PANTHER" id="PTHR34849">
    <property type="entry name" value="SSL5025 PROTEIN"/>
    <property type="match status" value="1"/>
</dbReference>
<gene>
    <name evidence="1" type="ORF">SIL82_17005</name>
</gene>
<dbReference type="InterPro" id="IPR009057">
    <property type="entry name" value="Homeodomain-like_sf"/>
</dbReference>
<protein>
    <submittedName>
        <fullName evidence="1">DUF433 domain-containing protein</fullName>
    </submittedName>
</protein>
<evidence type="ECO:0000313" key="2">
    <source>
        <dbReference type="Proteomes" id="UP001279660"/>
    </source>
</evidence>
<dbReference type="EMBL" id="JAWXXV010000001">
    <property type="protein sequence ID" value="MDX5985957.1"/>
    <property type="molecule type" value="Genomic_DNA"/>
</dbReference>
<dbReference type="Proteomes" id="UP001279660">
    <property type="component" value="Unassembled WGS sequence"/>
</dbReference>
<sequence>MAKTPEHRTPWDGIIVTDESVCMGKVRIVGTRLYLDHLLGLIEGGYSLDDILADYPHLTRAQLQAMLGFTRDLVAAKRNRLKGEHHHG</sequence>
<accession>A0ABU4PRX7</accession>
<dbReference type="SUPFAM" id="SSF46689">
    <property type="entry name" value="Homeodomain-like"/>
    <property type="match status" value="1"/>
</dbReference>
<proteinExistence type="predicted"/>
<organism evidence="1 2">
    <name type="scientific">Sphingomonas echinoides</name>
    <dbReference type="NCBI Taxonomy" id="59803"/>
    <lineage>
        <taxon>Bacteria</taxon>
        <taxon>Pseudomonadati</taxon>
        <taxon>Pseudomonadota</taxon>
        <taxon>Alphaproteobacteria</taxon>
        <taxon>Sphingomonadales</taxon>
        <taxon>Sphingomonadaceae</taxon>
        <taxon>Sphingomonas</taxon>
    </lineage>
</organism>